<dbReference type="InterPro" id="IPR007358">
    <property type="entry name" value="Nucleoid_associated_NdpA"/>
</dbReference>
<sequence>MLYTEDTRIEALAVHVVGNKSKDEPLTVSPELSAQVADEGLMRTLTAYFLGGFKSEECYNLHHETDLGCNEVWNFACRIFDDPEALLEHSVSLAKHLYESGMHPQIKGGEFYTAYFSDCNFGGERCDALGLFKSETRDTFLDVEQQAGGVHIAAREGIDIKRLDKGAVIFNTEREEGFAVFVVDNTNRTEARYWIDDFLRVRQRQDNYHNTHNTLAMCKKYVTKHLSKEFEVSKADQAELLNETMKYFQEQESFSMDDFSEKVIRQPEVVESFTRFRQEYEQDRDIRIEDEFGISDSAVKKQARSYKSVIKLDRNFHIYVHGNRNLLEQGEDEKGKFYKVYYEEEE</sequence>
<dbReference type="EMBL" id="VVXJ01000006">
    <property type="protein sequence ID" value="KAA2377020.1"/>
    <property type="molecule type" value="Genomic_DNA"/>
</dbReference>
<proteinExistence type="predicted"/>
<dbReference type="EMBL" id="VVXK01000031">
    <property type="protein sequence ID" value="KAA2365783.1"/>
    <property type="molecule type" value="Genomic_DNA"/>
</dbReference>
<comment type="caution">
    <text evidence="2">The sequence shown here is derived from an EMBL/GenBank/DDBJ whole genome shotgun (WGS) entry which is preliminary data.</text>
</comment>
<dbReference type="GO" id="GO:0009295">
    <property type="term" value="C:nucleoid"/>
    <property type="evidence" value="ECO:0007669"/>
    <property type="project" value="InterPro"/>
</dbReference>
<evidence type="ECO:0000313" key="4">
    <source>
        <dbReference type="Proteomes" id="UP000323567"/>
    </source>
</evidence>
<evidence type="ECO:0000313" key="2">
    <source>
        <dbReference type="EMBL" id="KAA2377020.1"/>
    </source>
</evidence>
<organism evidence="2 3">
    <name type="scientific">Alistipes shahii</name>
    <dbReference type="NCBI Taxonomy" id="328814"/>
    <lineage>
        <taxon>Bacteria</taxon>
        <taxon>Pseudomonadati</taxon>
        <taxon>Bacteroidota</taxon>
        <taxon>Bacteroidia</taxon>
        <taxon>Bacteroidales</taxon>
        <taxon>Rikenellaceae</taxon>
        <taxon>Alistipes</taxon>
    </lineage>
</organism>
<dbReference type="Proteomes" id="UP000323567">
    <property type="component" value="Unassembled WGS sequence"/>
</dbReference>
<evidence type="ECO:0000313" key="3">
    <source>
        <dbReference type="Proteomes" id="UP000322658"/>
    </source>
</evidence>
<gene>
    <name evidence="2" type="ORF">F2Y07_04375</name>
    <name evidence="1" type="ORF">F2Y13_14430</name>
</gene>
<protein>
    <submittedName>
        <fullName evidence="2">Nucleoid-associated protein</fullName>
    </submittedName>
</protein>
<dbReference type="AlphaFoldDB" id="A0A5B3GU52"/>
<reference evidence="3 4" key="1">
    <citation type="journal article" date="2019" name="Nat. Med.">
        <title>A library of human gut bacterial isolates paired with longitudinal multiomics data enables mechanistic microbiome research.</title>
        <authorList>
            <person name="Poyet M."/>
            <person name="Groussin M."/>
            <person name="Gibbons S.M."/>
            <person name="Avila-Pacheco J."/>
            <person name="Jiang X."/>
            <person name="Kearney S.M."/>
            <person name="Perrotta A.R."/>
            <person name="Berdy B."/>
            <person name="Zhao S."/>
            <person name="Lieberman T.D."/>
            <person name="Swanson P.K."/>
            <person name="Smith M."/>
            <person name="Roesemann S."/>
            <person name="Alexander J.E."/>
            <person name="Rich S.A."/>
            <person name="Livny J."/>
            <person name="Vlamakis H."/>
            <person name="Clish C."/>
            <person name="Bullock K."/>
            <person name="Deik A."/>
            <person name="Scott J."/>
            <person name="Pierce K.A."/>
            <person name="Xavier R.J."/>
            <person name="Alm E.J."/>
        </authorList>
    </citation>
    <scope>NUCLEOTIDE SEQUENCE [LARGE SCALE GENOMIC DNA]</scope>
    <source>
        <strain evidence="2 3">BIOML-A1</strain>
        <strain evidence="1 4">BIOML-A2</strain>
    </source>
</reference>
<name>A0A5B3GU52_9BACT</name>
<dbReference type="Proteomes" id="UP000322658">
    <property type="component" value="Unassembled WGS sequence"/>
</dbReference>
<dbReference type="Pfam" id="PF04245">
    <property type="entry name" value="NA37"/>
    <property type="match status" value="1"/>
</dbReference>
<accession>A0A5B3GU52</accession>
<evidence type="ECO:0000313" key="1">
    <source>
        <dbReference type="EMBL" id="KAA2365783.1"/>
    </source>
</evidence>
<dbReference type="RefSeq" id="WP_022062009.1">
    <property type="nucleotide sequence ID" value="NZ_CAUABS010000025.1"/>
</dbReference>